<evidence type="ECO:0000256" key="1">
    <source>
        <dbReference type="SAM" id="MobiDB-lite"/>
    </source>
</evidence>
<name>A0ABR8UCH7_9BACL</name>
<evidence type="ECO:0000313" key="3">
    <source>
        <dbReference type="Proteomes" id="UP000626786"/>
    </source>
</evidence>
<sequence>MKINPNHVTSHQKPVQPKAKQDDAKKNESVVQQNQQVDKYIPSEKEQSVTYEKPAFKPDVTTIERLKAESDQAFEQLRNLVRQLLKEQGMTFKDVLSGEKQLVVDEATRLDAQAAIEAGGEHSPEKVSDRLVEFANAISGGDRSKFELLKGAIEDGFAQAKAAMGGTLPEISQKTYDLTMEKLNNWKEEK</sequence>
<protein>
    <recommendedName>
        <fullName evidence="4">DUF4355 domain-containing protein</fullName>
    </recommendedName>
</protein>
<dbReference type="EMBL" id="JACSQN010000014">
    <property type="protein sequence ID" value="MBD7985731.1"/>
    <property type="molecule type" value="Genomic_DNA"/>
</dbReference>
<organism evidence="2 3">
    <name type="scientific">Sporosarcina quadrami</name>
    <dbReference type="NCBI Taxonomy" id="2762234"/>
    <lineage>
        <taxon>Bacteria</taxon>
        <taxon>Bacillati</taxon>
        <taxon>Bacillota</taxon>
        <taxon>Bacilli</taxon>
        <taxon>Bacillales</taxon>
        <taxon>Caryophanaceae</taxon>
        <taxon>Sporosarcina</taxon>
    </lineage>
</organism>
<feature type="compositionally biased region" description="Basic and acidic residues" evidence="1">
    <location>
        <begin position="19"/>
        <end position="28"/>
    </location>
</feature>
<dbReference type="RefSeq" id="WP_191695560.1">
    <property type="nucleotide sequence ID" value="NZ_JACSQN010000014.1"/>
</dbReference>
<accession>A0ABR8UCH7</accession>
<reference evidence="2 3" key="1">
    <citation type="submission" date="2020-08" db="EMBL/GenBank/DDBJ databases">
        <title>A Genomic Blueprint of the Chicken Gut Microbiome.</title>
        <authorList>
            <person name="Gilroy R."/>
            <person name="Ravi A."/>
            <person name="Getino M."/>
            <person name="Pursley I."/>
            <person name="Horton D.L."/>
            <person name="Alikhan N.-F."/>
            <person name="Baker D."/>
            <person name="Gharbi K."/>
            <person name="Hall N."/>
            <person name="Watson M."/>
            <person name="Adriaenssens E.M."/>
            <person name="Foster-Nyarko E."/>
            <person name="Jarju S."/>
            <person name="Secka A."/>
            <person name="Antonio M."/>
            <person name="Oren A."/>
            <person name="Chaudhuri R."/>
            <person name="La Ragione R.M."/>
            <person name="Hildebrand F."/>
            <person name="Pallen M.J."/>
        </authorList>
    </citation>
    <scope>NUCLEOTIDE SEQUENCE [LARGE SCALE GENOMIC DNA]</scope>
    <source>
        <strain evidence="2 3">Sa2YVA2</strain>
    </source>
</reference>
<dbReference type="Proteomes" id="UP000626786">
    <property type="component" value="Unassembled WGS sequence"/>
</dbReference>
<gene>
    <name evidence="2" type="ORF">H9649_14160</name>
</gene>
<feature type="compositionally biased region" description="Polar residues" evidence="1">
    <location>
        <begin position="1"/>
        <end position="13"/>
    </location>
</feature>
<evidence type="ECO:0000313" key="2">
    <source>
        <dbReference type="EMBL" id="MBD7985731.1"/>
    </source>
</evidence>
<comment type="caution">
    <text evidence="2">The sequence shown here is derived from an EMBL/GenBank/DDBJ whole genome shotgun (WGS) entry which is preliminary data.</text>
</comment>
<evidence type="ECO:0008006" key="4">
    <source>
        <dbReference type="Google" id="ProtNLM"/>
    </source>
</evidence>
<proteinExistence type="predicted"/>
<keyword evidence="3" id="KW-1185">Reference proteome</keyword>
<feature type="region of interest" description="Disordered" evidence="1">
    <location>
        <begin position="1"/>
        <end position="49"/>
    </location>
</feature>